<evidence type="ECO:0000256" key="3">
    <source>
        <dbReference type="ARBA" id="ARBA00020824"/>
    </source>
</evidence>
<proteinExistence type="inferred from homology"/>
<keyword evidence="8 10" id="KW-0472">Membrane</keyword>
<dbReference type="EMBL" id="CT868018">
    <property type="protein sequence ID" value="CAK62120.1"/>
    <property type="molecule type" value="Genomic_DNA"/>
</dbReference>
<evidence type="ECO:0000256" key="2">
    <source>
        <dbReference type="ARBA" id="ARBA00007904"/>
    </source>
</evidence>
<organism evidence="13 14">
    <name type="scientific">Paramecium tetraurelia</name>
    <dbReference type="NCBI Taxonomy" id="5888"/>
    <lineage>
        <taxon>Eukaryota</taxon>
        <taxon>Sar</taxon>
        <taxon>Alveolata</taxon>
        <taxon>Ciliophora</taxon>
        <taxon>Intramacronucleata</taxon>
        <taxon>Oligohymenophorea</taxon>
        <taxon>Peniculida</taxon>
        <taxon>Parameciidae</taxon>
        <taxon>Paramecium</taxon>
    </lineage>
</organism>
<dbReference type="GeneID" id="5015302"/>
<dbReference type="OrthoDB" id="289016at2759"/>
<evidence type="ECO:0000313" key="14">
    <source>
        <dbReference type="Proteomes" id="UP000000600"/>
    </source>
</evidence>
<feature type="signal peptide" evidence="11">
    <location>
        <begin position="1"/>
        <end position="18"/>
    </location>
</feature>
<protein>
    <recommendedName>
        <fullName evidence="3">ER membrane protein complex subunit 1</fullName>
    </recommendedName>
</protein>
<dbReference type="eggNOG" id="KOG2103">
    <property type="taxonomic scope" value="Eukaryota"/>
</dbReference>
<evidence type="ECO:0000313" key="13">
    <source>
        <dbReference type="EMBL" id="CAK62120.1"/>
    </source>
</evidence>
<dbReference type="KEGG" id="ptm:GSPATT00032352001"/>
<evidence type="ECO:0000256" key="7">
    <source>
        <dbReference type="ARBA" id="ARBA00022989"/>
    </source>
</evidence>
<keyword evidence="14" id="KW-1185">Reference proteome</keyword>
<name>A0BUA3_PARTE</name>
<feature type="chain" id="PRO_5002622960" description="ER membrane protein complex subunit 1" evidence="11">
    <location>
        <begin position="19"/>
        <end position="907"/>
    </location>
</feature>
<dbReference type="InParanoid" id="A0BUA3"/>
<feature type="domain" description="ER membrane protein complex subunit 1 C-terminal" evidence="12">
    <location>
        <begin position="682"/>
        <end position="903"/>
    </location>
</feature>
<feature type="transmembrane region" description="Helical" evidence="10">
    <location>
        <begin position="872"/>
        <end position="892"/>
    </location>
</feature>
<accession>A0BUA3</accession>
<evidence type="ECO:0000256" key="9">
    <source>
        <dbReference type="ARBA" id="ARBA00023180"/>
    </source>
</evidence>
<evidence type="ECO:0000256" key="5">
    <source>
        <dbReference type="ARBA" id="ARBA00022729"/>
    </source>
</evidence>
<evidence type="ECO:0000256" key="10">
    <source>
        <dbReference type="SAM" id="Phobius"/>
    </source>
</evidence>
<keyword evidence="6" id="KW-0256">Endoplasmic reticulum</keyword>
<dbReference type="Proteomes" id="UP000000600">
    <property type="component" value="Unassembled WGS sequence"/>
</dbReference>
<evidence type="ECO:0000256" key="6">
    <source>
        <dbReference type="ARBA" id="ARBA00022824"/>
    </source>
</evidence>
<dbReference type="AlphaFoldDB" id="A0BUA3"/>
<dbReference type="RefSeq" id="XP_001429518.1">
    <property type="nucleotide sequence ID" value="XM_001429481.1"/>
</dbReference>
<dbReference type="GO" id="GO:0072546">
    <property type="term" value="C:EMC complex"/>
    <property type="evidence" value="ECO:0000318"/>
    <property type="project" value="GO_Central"/>
</dbReference>
<dbReference type="STRING" id="5888.A0BUA3"/>
<gene>
    <name evidence="13" type="ORF">GSPATT00032352001</name>
</gene>
<evidence type="ECO:0000256" key="1">
    <source>
        <dbReference type="ARBA" id="ARBA00004115"/>
    </source>
</evidence>
<dbReference type="PANTHER" id="PTHR21573:SF0">
    <property type="entry name" value="ER MEMBRANE PROTEIN COMPLEX SUBUNIT 1"/>
    <property type="match status" value="1"/>
</dbReference>
<keyword evidence="9" id="KW-0325">Glycoprotein</keyword>
<dbReference type="InterPro" id="IPR011678">
    <property type="entry name" value="EMC1_C"/>
</dbReference>
<keyword evidence="7 10" id="KW-1133">Transmembrane helix</keyword>
<reference evidence="13 14" key="1">
    <citation type="journal article" date="2006" name="Nature">
        <title>Global trends of whole-genome duplications revealed by the ciliate Paramecium tetraurelia.</title>
        <authorList>
            <consortium name="Genoscope"/>
            <person name="Aury J.-M."/>
            <person name="Jaillon O."/>
            <person name="Duret L."/>
            <person name="Noel B."/>
            <person name="Jubin C."/>
            <person name="Porcel B.M."/>
            <person name="Segurens B."/>
            <person name="Daubin V."/>
            <person name="Anthouard V."/>
            <person name="Aiach N."/>
            <person name="Arnaiz O."/>
            <person name="Billaut A."/>
            <person name="Beisson J."/>
            <person name="Blanc I."/>
            <person name="Bouhouche K."/>
            <person name="Camara F."/>
            <person name="Duharcourt S."/>
            <person name="Guigo R."/>
            <person name="Gogendeau D."/>
            <person name="Katinka M."/>
            <person name="Keller A.-M."/>
            <person name="Kissmehl R."/>
            <person name="Klotz C."/>
            <person name="Koll F."/>
            <person name="Le Moue A."/>
            <person name="Lepere C."/>
            <person name="Malinsky S."/>
            <person name="Nowacki M."/>
            <person name="Nowak J.K."/>
            <person name="Plattner H."/>
            <person name="Poulain J."/>
            <person name="Ruiz F."/>
            <person name="Serrano V."/>
            <person name="Zagulski M."/>
            <person name="Dessen P."/>
            <person name="Betermier M."/>
            <person name="Weissenbach J."/>
            <person name="Scarpelli C."/>
            <person name="Schachter V."/>
            <person name="Sperling L."/>
            <person name="Meyer E."/>
            <person name="Cohen J."/>
            <person name="Wincker P."/>
        </authorList>
    </citation>
    <scope>NUCLEOTIDE SEQUENCE [LARGE SCALE GENOMIC DNA]</scope>
    <source>
        <strain evidence="13 14">Stock d4-2</strain>
    </source>
</reference>
<evidence type="ECO:0000256" key="11">
    <source>
        <dbReference type="SAM" id="SignalP"/>
    </source>
</evidence>
<dbReference type="OMA" id="IPYRVEG"/>
<evidence type="ECO:0000256" key="4">
    <source>
        <dbReference type="ARBA" id="ARBA00022692"/>
    </source>
</evidence>
<comment type="similarity">
    <text evidence="2">Belongs to the EMC1 family.</text>
</comment>
<dbReference type="PANTHER" id="PTHR21573">
    <property type="entry name" value="ER MEMBRANE PROTEIN COMPLEX SUBUNIT 1"/>
    <property type="match status" value="1"/>
</dbReference>
<comment type="subcellular location">
    <subcellularLocation>
        <location evidence="1">Endoplasmic reticulum membrane</location>
        <topology evidence="1">Single-pass type I membrane protein</topology>
    </subcellularLocation>
</comment>
<evidence type="ECO:0000256" key="8">
    <source>
        <dbReference type="ARBA" id="ARBA00023136"/>
    </source>
</evidence>
<sequence>MLLLIVSVAGIIFNNVLALHQQQAGVHDWNKRLFGELKYIQVQDQTIFYQNTNNQHGIIEKSTGFMYSYNLGQVKQRNTYTMCDSYNYVRYEPNQQIVQLYNEGYSVLTEGEIIDQIDHCLIGLNGEFILIYGQTIFSTFNNKFTKKFDHQIIHAGYIFDVPVVVLQKQTEICIYQIRESIQQNYCVQSLNNGKIYEFGNTLVYKDEKFAYHLKEKSAKPLDIELIKKLDRFIGLTQTLVINEKSKKQIVNLDGQIEYELNQDEHVIQNLETQKYYYTLKQKDNELIIVTFDRDTKQHHSEMIELETKTSILNAFLIDQNKKQFLIQYKDLQTVLVDNKGIRWTTEQSLISIDTVFYEKYENQEQTHKNTYYESLEKHGTNNPLFLVQNIVSRILNEVRDLQEVATHFIDNLGKEKVQTREMEQTYGLKQKVYFLTTYGTLLCYDTQELSLLIKLQINNQDKSFKLVAHHQIEQYIPQQFSSNLIRHFDSNDAKPTHVLFYYSNEKKRLNTFVLDLQHGIIQQVASQSSNNILWTIPYRVEGGPGQHHNIVILIDEENNIFTYPKHDSLNTKEIILYRNDNGVLKGYKLFNNQLVNIWTINMKDEILIIRSSYHVGEENPRVAIWDDRKVIFKLIDQSNFAVLTSDGDKLKLFIINAKTGKIIFQSVQSEADFNQPINLVFDEHQVFVTYYNKAQMMFEIWTVEIYHAKIEVSFIKMLENYYFTKTPIITNYYKADFESFFLQQVYGCPLGIKYLGMSRTLKSLTKKNLLIITTSGQLHSLDRNLVSTRRREKADQPILEYSLQSAELPPYQYQLPINFLNMLTYHQTFEIEKFSIESTNLESSALLLVYGSDIFFTRIAPDKTYDMLLDNFNYNALIATTVLIVIATKVLSRLVKSSKQVKQFYLN</sequence>
<dbReference type="HOGENOM" id="CLU_324274_0_0_1"/>
<dbReference type="InterPro" id="IPR026895">
    <property type="entry name" value="EMC1"/>
</dbReference>
<evidence type="ECO:0000259" key="12">
    <source>
        <dbReference type="Pfam" id="PF07774"/>
    </source>
</evidence>
<keyword evidence="5 11" id="KW-0732">Signal</keyword>
<dbReference type="Pfam" id="PF07774">
    <property type="entry name" value="EMC1_C"/>
    <property type="match status" value="1"/>
</dbReference>
<keyword evidence="4 10" id="KW-0812">Transmembrane</keyword>